<dbReference type="AlphaFoldDB" id="A0ABD0XTC2"/>
<reference evidence="2 3" key="1">
    <citation type="submission" date="2024-07" db="EMBL/GenBank/DDBJ databases">
        <title>Chromosome-level genome assembly of the water stick insect Ranatra chinensis (Heteroptera: Nepidae).</title>
        <authorList>
            <person name="Liu X."/>
        </authorList>
    </citation>
    <scope>NUCLEOTIDE SEQUENCE [LARGE SCALE GENOMIC DNA]</scope>
    <source>
        <strain evidence="2">Cailab_2021Rc</strain>
        <tissue evidence="2">Muscle</tissue>
    </source>
</reference>
<protein>
    <submittedName>
        <fullName evidence="2">Uncharacterized protein</fullName>
    </submittedName>
</protein>
<dbReference type="EMBL" id="JBFDAA010000022">
    <property type="protein sequence ID" value="KAL1110378.1"/>
    <property type="molecule type" value="Genomic_DNA"/>
</dbReference>
<evidence type="ECO:0000256" key="1">
    <source>
        <dbReference type="SAM" id="MobiDB-lite"/>
    </source>
</evidence>
<accession>A0ABD0XTC2</accession>
<keyword evidence="3" id="KW-1185">Reference proteome</keyword>
<evidence type="ECO:0000313" key="2">
    <source>
        <dbReference type="EMBL" id="KAL1110378.1"/>
    </source>
</evidence>
<dbReference type="PANTHER" id="PTHR13723">
    <property type="entry name" value="ADAMTS A DISINTEGRIN AND METALLOPROTEASE WITH THROMBOSPONDIN MOTIFS PROTEASE"/>
    <property type="match status" value="1"/>
</dbReference>
<name>A0ABD0XTC2_9HEMI</name>
<sequence length="441" mass="49528">MASKRRNMFYENKKQETTEIEKPPVGDTPRKRSRGERHLSRRKFLHFVARSGKDKEVTGPKRLRQASTRRVGFNTDLPESIPSVSDPTIVWEYSSIRGTPRSIYEMDQGWKISGIPDHGRLEYTMPILPQSVVLILSVIGQGWRGVDRMGIMEPMQSYVWNWSIDKNPYLFIVQIEEVNETVEKRLSEVVIDGGIKKLAPMLNKQRGAKPSRNCSGPTSVTMICNPGDCPAGSPDFLQTQCAKYNGKPLAGASYDWVPFYHADVSYTGGILDKMGLEGFEGIRNGQNNTRDIDRHLVDTYGPDHTNSLKPTRQNREPFSVPPGVFPMEHHDLNIPTARKTITHPLNPPRRLKRRWPRDLFAMSGRSGNCALNCRAVGHRFYATLRPKALDGTPCRRSNQVQPTHLCINGVCEAVVRLVDIISGGIEAFVAPKSILGQEIGA</sequence>
<gene>
    <name evidence="2" type="ORF">AAG570_007909</name>
</gene>
<feature type="compositionally biased region" description="Basic and acidic residues" evidence="1">
    <location>
        <begin position="11"/>
        <end position="30"/>
    </location>
</feature>
<dbReference type="Proteomes" id="UP001558652">
    <property type="component" value="Unassembled WGS sequence"/>
</dbReference>
<proteinExistence type="predicted"/>
<dbReference type="InterPro" id="IPR050439">
    <property type="entry name" value="ADAMTS_ADAMTS-like"/>
</dbReference>
<organism evidence="2 3">
    <name type="scientific">Ranatra chinensis</name>
    <dbReference type="NCBI Taxonomy" id="642074"/>
    <lineage>
        <taxon>Eukaryota</taxon>
        <taxon>Metazoa</taxon>
        <taxon>Ecdysozoa</taxon>
        <taxon>Arthropoda</taxon>
        <taxon>Hexapoda</taxon>
        <taxon>Insecta</taxon>
        <taxon>Pterygota</taxon>
        <taxon>Neoptera</taxon>
        <taxon>Paraneoptera</taxon>
        <taxon>Hemiptera</taxon>
        <taxon>Heteroptera</taxon>
        <taxon>Panheteroptera</taxon>
        <taxon>Nepomorpha</taxon>
        <taxon>Nepidae</taxon>
        <taxon>Ranatrinae</taxon>
        <taxon>Ranatra</taxon>
    </lineage>
</organism>
<feature type="region of interest" description="Disordered" evidence="1">
    <location>
        <begin position="1"/>
        <end position="37"/>
    </location>
</feature>
<evidence type="ECO:0000313" key="3">
    <source>
        <dbReference type="Proteomes" id="UP001558652"/>
    </source>
</evidence>
<dbReference type="PANTHER" id="PTHR13723:SF281">
    <property type="entry name" value="PAPILIN"/>
    <property type="match status" value="1"/>
</dbReference>
<comment type="caution">
    <text evidence="2">The sequence shown here is derived from an EMBL/GenBank/DDBJ whole genome shotgun (WGS) entry which is preliminary data.</text>
</comment>